<reference evidence="1 2" key="2">
    <citation type="submission" date="2024-03" db="EMBL/GenBank/DDBJ databases">
        <title>The Genome Sequence of Enterococcus sp. DIV2402.</title>
        <authorList>
            <consortium name="The Broad Institute Genomics Platform"/>
            <consortium name="The Broad Institute Microbial Omics Core"/>
            <consortium name="The Broad Institute Genomic Center for Infectious Diseases"/>
            <person name="Earl A."/>
            <person name="Manson A."/>
            <person name="Gilmore M."/>
            <person name="Schwartman J."/>
            <person name="Shea T."/>
            <person name="Abouelleil A."/>
            <person name="Cao P."/>
            <person name="Chapman S."/>
            <person name="Cusick C."/>
            <person name="Young S."/>
            <person name="Neafsey D."/>
            <person name="Nusbaum C."/>
            <person name="Birren B."/>
        </authorList>
    </citation>
    <scope>NUCLEOTIDE SEQUENCE [LARGE SCALE GENOMIC DNA]</scope>
    <source>
        <strain evidence="1 2">DIV2402</strain>
    </source>
</reference>
<accession>A0ABZ2SI26</accession>
<dbReference type="Proteomes" id="UP000664701">
    <property type="component" value="Chromosome"/>
</dbReference>
<organism evidence="1 2">
    <name type="scientific">Candidatus Enterococcus lowellii</name>
    <dbReference type="NCBI Taxonomy" id="2230877"/>
    <lineage>
        <taxon>Bacteria</taxon>
        <taxon>Bacillati</taxon>
        <taxon>Bacillota</taxon>
        <taxon>Bacilli</taxon>
        <taxon>Lactobacillales</taxon>
        <taxon>Enterococcaceae</taxon>
        <taxon>Enterococcus</taxon>
    </lineage>
</organism>
<evidence type="ECO:0000313" key="1">
    <source>
        <dbReference type="EMBL" id="WYJ75533.1"/>
    </source>
</evidence>
<name>A0ABZ2SI26_9ENTE</name>
<reference evidence="1 2" key="1">
    <citation type="submission" date="2021-03" db="EMBL/GenBank/DDBJ databases">
        <authorList>
            <person name="Gilmore M.S."/>
            <person name="Schwartzman J."/>
            <person name="Van Tyne D."/>
            <person name="Martin M."/>
            <person name="Earl A.M."/>
            <person name="Manson A.L."/>
            <person name="Straub T."/>
            <person name="Salamzade R."/>
            <person name="Saavedra J."/>
            <person name="Lebreton F."/>
            <person name="Prichula J."/>
            <person name="Schaufler K."/>
            <person name="Gaca A."/>
            <person name="Sgardioli B."/>
            <person name="Wagenaar J."/>
            <person name="Strong T."/>
        </authorList>
    </citation>
    <scope>NUCLEOTIDE SEQUENCE [LARGE SCALE GENOMIC DNA]</scope>
    <source>
        <strain evidence="1 2">DIV2402</strain>
    </source>
</reference>
<proteinExistence type="predicted"/>
<evidence type="ECO:0000313" key="2">
    <source>
        <dbReference type="Proteomes" id="UP000664701"/>
    </source>
</evidence>
<gene>
    <name evidence="1" type="ORF">DOK78_000108</name>
</gene>
<protein>
    <submittedName>
        <fullName evidence="1">Uncharacterized protein</fullName>
    </submittedName>
</protein>
<keyword evidence="2" id="KW-1185">Reference proteome</keyword>
<dbReference type="EMBL" id="CP147251">
    <property type="protein sequence ID" value="WYJ75533.1"/>
    <property type="molecule type" value="Genomic_DNA"/>
</dbReference>
<sequence length="96" mass="11393">MFYLYLVRKSTIDDSYYFKLILYNKKAPELMLRLKHSDDKKQIQFIPYEKIRENKIGILVITDNANRLKQIKENPQNAINIVTSEDTLLEQSVSIK</sequence>